<evidence type="ECO:0000313" key="9">
    <source>
        <dbReference type="Proteomes" id="UP000290958"/>
    </source>
</evidence>
<dbReference type="SUPFAM" id="SSF50037">
    <property type="entry name" value="C-terminal domain of transcriptional repressors"/>
    <property type="match status" value="1"/>
</dbReference>
<keyword evidence="9" id="KW-1185">Reference proteome</keyword>
<dbReference type="GO" id="GO:0005737">
    <property type="term" value="C:cytoplasm"/>
    <property type="evidence" value="ECO:0007669"/>
    <property type="project" value="TreeGrafter"/>
</dbReference>
<evidence type="ECO:0000256" key="3">
    <source>
        <dbReference type="ARBA" id="ARBA00022840"/>
    </source>
</evidence>
<evidence type="ECO:0000313" key="8">
    <source>
        <dbReference type="EMBL" id="RXR29984.1"/>
    </source>
</evidence>
<dbReference type="OrthoDB" id="9807064at2"/>
<keyword evidence="1 8" id="KW-0436">Ligase</keyword>
<dbReference type="InterPro" id="IPR008988">
    <property type="entry name" value="Transcriptional_repressor_C"/>
</dbReference>
<comment type="caution">
    <text evidence="8">The sequence shown here is derived from an EMBL/GenBank/DDBJ whole genome shotgun (WGS) entry which is preliminary data.</text>
</comment>
<dbReference type="InterPro" id="IPR004143">
    <property type="entry name" value="BPL_LPL_catalytic"/>
</dbReference>
<evidence type="ECO:0000259" key="7">
    <source>
        <dbReference type="PROSITE" id="PS51733"/>
    </source>
</evidence>
<evidence type="ECO:0000256" key="5">
    <source>
        <dbReference type="ARBA" id="ARBA00024227"/>
    </source>
</evidence>
<evidence type="ECO:0000256" key="1">
    <source>
        <dbReference type="ARBA" id="ARBA00022598"/>
    </source>
</evidence>
<evidence type="ECO:0000256" key="2">
    <source>
        <dbReference type="ARBA" id="ARBA00022741"/>
    </source>
</evidence>
<dbReference type="PROSITE" id="PS51733">
    <property type="entry name" value="BPL_LPL_CATALYTIC"/>
    <property type="match status" value="1"/>
</dbReference>
<name>A0A4Q1KMG8_9SPHN</name>
<dbReference type="PANTHER" id="PTHR12835:SF5">
    <property type="entry name" value="BIOTIN--PROTEIN LIGASE"/>
    <property type="match status" value="1"/>
</dbReference>
<dbReference type="Pfam" id="PF03099">
    <property type="entry name" value="BPL_LplA_LipB"/>
    <property type="match status" value="1"/>
</dbReference>
<accession>A0A4Q1KMG8</accession>
<keyword evidence="4" id="KW-0092">Biotin</keyword>
<evidence type="ECO:0000256" key="6">
    <source>
        <dbReference type="ARBA" id="ARBA00047846"/>
    </source>
</evidence>
<dbReference type="GO" id="GO:0005524">
    <property type="term" value="F:ATP binding"/>
    <property type="evidence" value="ECO:0007669"/>
    <property type="project" value="UniProtKB-KW"/>
</dbReference>
<sequence length="239" mass="25201">MTQPVRLVGETGSTNEDMKALAAAGEPEGAWLRAEVQTSGKGRMGRAWQGDVGNLYASTLVRLGPLDQPAHSLALVIAVAVHEALSEFVGAGVLSLKWPNDVFAGNAKLCGMLLERVGDAIILGIGINIVSAPVLPDRETTCLRDLGAASCDAAHVLERVAEHFANSLAQWRTYGLEPLIRAWQARAHPPGTALAAQLPDGERISGAFEGLDAHGALILRLADGSRRVIHAGDVFLLNP</sequence>
<dbReference type="Proteomes" id="UP000290958">
    <property type="component" value="Unassembled WGS sequence"/>
</dbReference>
<dbReference type="GO" id="GO:0004077">
    <property type="term" value="F:biotin--[biotin carboxyl-carrier protein] ligase activity"/>
    <property type="evidence" value="ECO:0007669"/>
    <property type="project" value="UniProtKB-EC"/>
</dbReference>
<proteinExistence type="predicted"/>
<evidence type="ECO:0000256" key="4">
    <source>
        <dbReference type="ARBA" id="ARBA00023267"/>
    </source>
</evidence>
<dbReference type="PANTHER" id="PTHR12835">
    <property type="entry name" value="BIOTIN PROTEIN LIGASE"/>
    <property type="match status" value="1"/>
</dbReference>
<feature type="domain" description="BPL/LPL catalytic" evidence="7">
    <location>
        <begin position="1"/>
        <end position="172"/>
    </location>
</feature>
<keyword evidence="2" id="KW-0547">Nucleotide-binding</keyword>
<protein>
    <recommendedName>
        <fullName evidence="5">biotin--[biotin carboxyl-carrier protein] ligase</fullName>
        <ecNumber evidence="5">6.3.4.15</ecNumber>
    </recommendedName>
</protein>
<gene>
    <name evidence="8" type="ORF">EQG66_05495</name>
</gene>
<reference evidence="9" key="1">
    <citation type="submission" date="2019-01" db="EMBL/GenBank/DDBJ databases">
        <title>Cytophagaceae bacterium strain CAR-16.</title>
        <authorList>
            <person name="Chen W.-M."/>
        </authorList>
    </citation>
    <scope>NUCLEOTIDE SEQUENCE [LARGE SCALE GENOMIC DNA]</scope>
    <source>
        <strain evidence="9">CHR27</strain>
    </source>
</reference>
<organism evidence="8 9">
    <name type="scientific">Sphingobium fluviale</name>
    <dbReference type="NCBI Taxonomy" id="2506423"/>
    <lineage>
        <taxon>Bacteria</taxon>
        <taxon>Pseudomonadati</taxon>
        <taxon>Pseudomonadota</taxon>
        <taxon>Alphaproteobacteria</taxon>
        <taxon>Sphingomonadales</taxon>
        <taxon>Sphingomonadaceae</taxon>
        <taxon>Sphingobium</taxon>
    </lineage>
</organism>
<dbReference type="InterPro" id="IPR004408">
    <property type="entry name" value="Biotin_CoA_COase_ligase"/>
</dbReference>
<dbReference type="InterPro" id="IPR003142">
    <property type="entry name" value="BPL_C"/>
</dbReference>
<dbReference type="Pfam" id="PF02237">
    <property type="entry name" value="BPL_C"/>
    <property type="match status" value="1"/>
</dbReference>
<dbReference type="RefSeq" id="WP_129403543.1">
    <property type="nucleotide sequence ID" value="NZ_SBKP01000003.1"/>
</dbReference>
<dbReference type="SUPFAM" id="SSF55681">
    <property type="entry name" value="Class II aaRS and biotin synthetases"/>
    <property type="match status" value="1"/>
</dbReference>
<dbReference type="NCBIfam" id="TIGR00121">
    <property type="entry name" value="birA_ligase"/>
    <property type="match status" value="1"/>
</dbReference>
<dbReference type="InterPro" id="IPR045864">
    <property type="entry name" value="aa-tRNA-synth_II/BPL/LPL"/>
</dbReference>
<dbReference type="Gene3D" id="2.30.30.100">
    <property type="match status" value="1"/>
</dbReference>
<dbReference type="Gene3D" id="3.30.930.10">
    <property type="entry name" value="Bira Bifunctional Protein, Domain 2"/>
    <property type="match status" value="1"/>
</dbReference>
<dbReference type="CDD" id="cd16442">
    <property type="entry name" value="BPL"/>
    <property type="match status" value="1"/>
</dbReference>
<comment type="catalytic activity">
    <reaction evidence="6">
        <text>biotin + L-lysyl-[protein] + ATP = N(6)-biotinyl-L-lysyl-[protein] + AMP + diphosphate + H(+)</text>
        <dbReference type="Rhea" id="RHEA:11756"/>
        <dbReference type="Rhea" id="RHEA-COMP:9752"/>
        <dbReference type="Rhea" id="RHEA-COMP:10505"/>
        <dbReference type="ChEBI" id="CHEBI:15378"/>
        <dbReference type="ChEBI" id="CHEBI:29969"/>
        <dbReference type="ChEBI" id="CHEBI:30616"/>
        <dbReference type="ChEBI" id="CHEBI:33019"/>
        <dbReference type="ChEBI" id="CHEBI:57586"/>
        <dbReference type="ChEBI" id="CHEBI:83144"/>
        <dbReference type="ChEBI" id="CHEBI:456215"/>
        <dbReference type="EC" id="6.3.4.15"/>
    </reaction>
</comment>
<dbReference type="EMBL" id="SBKP01000003">
    <property type="protein sequence ID" value="RXR29984.1"/>
    <property type="molecule type" value="Genomic_DNA"/>
</dbReference>
<keyword evidence="3" id="KW-0067">ATP-binding</keyword>
<dbReference type="EC" id="6.3.4.15" evidence="5"/>
<dbReference type="AlphaFoldDB" id="A0A4Q1KMG8"/>